<protein>
    <submittedName>
        <fullName evidence="2">HDOD domain-containing protein</fullName>
    </submittedName>
</protein>
<sequence length="278" mass="31410">MMHQTKSMADWLALFGRADIPVLRHTTRDLEHQRANQGLLNASSIANVVTDDPLMTLKLLRYMQVHKRNSQAYELVDVKQMLLMMGLDSFFLAVPAKPVVEEALCGHLDALVCLLQTVRRAQRAADYAFDWALRLHDLHAQEVLVSALLSHVAEMLMWCFNPVPMLEIHKRQMADTTLRSADVQQAIMGFTGVELQRQLIREWKLPELLQNMMDPALSQAPRVRNVVLAVNLARHSAQSWDNAALPDDYREIGVLLRMEPDRVKSLVMAAPTSGSTPS</sequence>
<dbReference type="EMBL" id="JAAFGW010000192">
    <property type="protein sequence ID" value="NDP49000.1"/>
    <property type="molecule type" value="Genomic_DNA"/>
</dbReference>
<evidence type="ECO:0000313" key="3">
    <source>
        <dbReference type="Proteomes" id="UP000483432"/>
    </source>
</evidence>
<dbReference type="Proteomes" id="UP000483432">
    <property type="component" value="Unassembled WGS sequence"/>
</dbReference>
<evidence type="ECO:0000313" key="2">
    <source>
        <dbReference type="EMBL" id="NDP49000.1"/>
    </source>
</evidence>
<dbReference type="InterPro" id="IPR013976">
    <property type="entry name" value="HDOD"/>
</dbReference>
<comment type="caution">
    <text evidence="2">The sequence shown here is derived from an EMBL/GenBank/DDBJ whole genome shotgun (WGS) entry which is preliminary data.</text>
</comment>
<dbReference type="PROSITE" id="PS51833">
    <property type="entry name" value="HDOD"/>
    <property type="match status" value="1"/>
</dbReference>
<accession>A0A7C9TA70</accession>
<dbReference type="AlphaFoldDB" id="A0A7C9TA70"/>
<feature type="domain" description="HDOD" evidence="1">
    <location>
        <begin position="20"/>
        <end position="219"/>
    </location>
</feature>
<dbReference type="Pfam" id="PF08668">
    <property type="entry name" value="HDOD"/>
    <property type="match status" value="1"/>
</dbReference>
<reference evidence="2 3" key="1">
    <citation type="submission" date="2019-09" db="EMBL/GenBank/DDBJ databases">
        <title>H2 Metabolism Revealed by Metagenomic Analysis in Subglacial Sediment of East Antarctica.</title>
        <authorList>
            <person name="Yang Z."/>
            <person name="Zhang Y."/>
            <person name="Lv Y."/>
            <person name="Yan W."/>
            <person name="Xiao X."/>
            <person name="Sun B."/>
            <person name="Ma H."/>
        </authorList>
    </citation>
    <scope>NUCLEOTIDE SEQUENCE [LARGE SCALE GENOMIC DNA]</scope>
    <source>
        <strain evidence="2">Bin2_2</strain>
    </source>
</reference>
<name>A0A7C9TA70_9PROT</name>
<organism evidence="2 3">
    <name type="scientific">Sulfuriferula multivorans</name>
    <dbReference type="NCBI Taxonomy" id="1559896"/>
    <lineage>
        <taxon>Bacteria</taxon>
        <taxon>Pseudomonadati</taxon>
        <taxon>Pseudomonadota</taxon>
        <taxon>Betaproteobacteria</taxon>
        <taxon>Nitrosomonadales</taxon>
        <taxon>Sulfuricellaceae</taxon>
        <taxon>Sulfuriferula</taxon>
    </lineage>
</organism>
<dbReference type="SUPFAM" id="SSF109604">
    <property type="entry name" value="HD-domain/PDEase-like"/>
    <property type="match status" value="1"/>
</dbReference>
<evidence type="ECO:0000259" key="1">
    <source>
        <dbReference type="PROSITE" id="PS51833"/>
    </source>
</evidence>
<dbReference type="Gene3D" id="1.10.3210.10">
    <property type="entry name" value="Hypothetical protein af1432"/>
    <property type="match status" value="1"/>
</dbReference>
<gene>
    <name evidence="2" type="ORF">GZ085_11580</name>
</gene>
<proteinExistence type="predicted"/>